<dbReference type="SMART" id="SM00345">
    <property type="entry name" value="HTH_GNTR"/>
    <property type="match status" value="1"/>
</dbReference>
<dbReference type="PROSITE" id="PS50949">
    <property type="entry name" value="HTH_GNTR"/>
    <property type="match status" value="1"/>
</dbReference>
<dbReference type="KEGG" id="amob:HG15A2_23710"/>
<name>A0A517MW23_9BACT</name>
<evidence type="ECO:0000313" key="6">
    <source>
        <dbReference type="Proteomes" id="UP000319852"/>
    </source>
</evidence>
<dbReference type="InterPro" id="IPR036388">
    <property type="entry name" value="WH-like_DNA-bd_sf"/>
</dbReference>
<dbReference type="GO" id="GO:0003700">
    <property type="term" value="F:DNA-binding transcription factor activity"/>
    <property type="evidence" value="ECO:0007669"/>
    <property type="project" value="InterPro"/>
</dbReference>
<sequence length="356" mass="40061">MSIVATENTNIKRLAFALEDDIRRRGLRPGDRYLTAVEAGKQFKASKMSVHRAMQYLAEEDFLVRQRGAGTFVGSKFEVTPERWCPLEIVHVVMSMDYQRIATFPAELLVEHLGITMPQAVIEVNYVSSFESQRHLDRLVGRIAEENKSKEGLILIRSTRPMQQLIEESGLPAVVFGSVYSDVTKLSSVDVDQFEIGRLMARHALDERCERLVLLMRDDWRHGDNAMLAGITQELCAGGLGFDALTICCLSPERDHIVEEVRRIKSEHEETDAFLCRNHVYADAADEALQALAKRDSVQIISGGGRKPIKARYPYVAPDVDEDGQIQLLGNMLVDQATQEKTQVENQVIPVHLCKP</sequence>
<reference evidence="5 6" key="1">
    <citation type="submission" date="2019-02" db="EMBL/GenBank/DDBJ databases">
        <title>Deep-cultivation of Planctomycetes and their phenomic and genomic characterization uncovers novel biology.</title>
        <authorList>
            <person name="Wiegand S."/>
            <person name="Jogler M."/>
            <person name="Boedeker C."/>
            <person name="Pinto D."/>
            <person name="Vollmers J."/>
            <person name="Rivas-Marin E."/>
            <person name="Kohn T."/>
            <person name="Peeters S.H."/>
            <person name="Heuer A."/>
            <person name="Rast P."/>
            <person name="Oberbeckmann S."/>
            <person name="Bunk B."/>
            <person name="Jeske O."/>
            <person name="Meyerdierks A."/>
            <person name="Storesund J.E."/>
            <person name="Kallscheuer N."/>
            <person name="Luecker S."/>
            <person name="Lage O.M."/>
            <person name="Pohl T."/>
            <person name="Merkel B.J."/>
            <person name="Hornburger P."/>
            <person name="Mueller R.-W."/>
            <person name="Bruemmer F."/>
            <person name="Labrenz M."/>
            <person name="Spormann A.M."/>
            <person name="Op den Camp H."/>
            <person name="Overmann J."/>
            <person name="Amann R."/>
            <person name="Jetten M.S.M."/>
            <person name="Mascher T."/>
            <person name="Medema M.H."/>
            <person name="Devos D.P."/>
            <person name="Kaster A.-K."/>
            <person name="Ovreas L."/>
            <person name="Rohde M."/>
            <person name="Galperin M.Y."/>
            <person name="Jogler C."/>
        </authorList>
    </citation>
    <scope>NUCLEOTIDE SEQUENCE [LARGE SCALE GENOMIC DNA]</scope>
    <source>
        <strain evidence="5 6">HG15A2</strain>
    </source>
</reference>
<dbReference type="InterPro" id="IPR000524">
    <property type="entry name" value="Tscrpt_reg_HTH_GntR"/>
</dbReference>
<dbReference type="Pfam" id="PF00392">
    <property type="entry name" value="GntR"/>
    <property type="match status" value="1"/>
</dbReference>
<dbReference type="SUPFAM" id="SSF46785">
    <property type="entry name" value="Winged helix' DNA-binding domain"/>
    <property type="match status" value="1"/>
</dbReference>
<accession>A0A517MW23</accession>
<dbReference type="GO" id="GO:0003677">
    <property type="term" value="F:DNA binding"/>
    <property type="evidence" value="ECO:0007669"/>
    <property type="project" value="UniProtKB-KW"/>
</dbReference>
<keyword evidence="3" id="KW-0804">Transcription</keyword>
<gene>
    <name evidence="5" type="ORF">HG15A2_23710</name>
</gene>
<organism evidence="5 6">
    <name type="scientific">Adhaeretor mobilis</name>
    <dbReference type="NCBI Taxonomy" id="1930276"/>
    <lineage>
        <taxon>Bacteria</taxon>
        <taxon>Pseudomonadati</taxon>
        <taxon>Planctomycetota</taxon>
        <taxon>Planctomycetia</taxon>
        <taxon>Pirellulales</taxon>
        <taxon>Lacipirellulaceae</taxon>
        <taxon>Adhaeretor</taxon>
    </lineage>
</organism>
<dbReference type="EMBL" id="CP036263">
    <property type="protein sequence ID" value="QDS99081.1"/>
    <property type="molecule type" value="Genomic_DNA"/>
</dbReference>
<proteinExistence type="predicted"/>
<keyword evidence="1" id="KW-0805">Transcription regulation</keyword>
<keyword evidence="6" id="KW-1185">Reference proteome</keyword>
<dbReference type="Proteomes" id="UP000319852">
    <property type="component" value="Chromosome"/>
</dbReference>
<evidence type="ECO:0000313" key="5">
    <source>
        <dbReference type="EMBL" id="QDS99081.1"/>
    </source>
</evidence>
<evidence type="ECO:0000256" key="1">
    <source>
        <dbReference type="ARBA" id="ARBA00023015"/>
    </source>
</evidence>
<dbReference type="SUPFAM" id="SSF53822">
    <property type="entry name" value="Periplasmic binding protein-like I"/>
    <property type="match status" value="1"/>
</dbReference>
<keyword evidence="2" id="KW-0238">DNA-binding</keyword>
<protein>
    <submittedName>
        <fullName evidence="5">Transcriptional regulator PdhR</fullName>
    </submittedName>
</protein>
<evidence type="ECO:0000256" key="3">
    <source>
        <dbReference type="ARBA" id="ARBA00023163"/>
    </source>
</evidence>
<dbReference type="InterPro" id="IPR028082">
    <property type="entry name" value="Peripla_BP_I"/>
</dbReference>
<feature type="domain" description="HTH gntR-type" evidence="4">
    <location>
        <begin position="8"/>
        <end position="76"/>
    </location>
</feature>
<dbReference type="AlphaFoldDB" id="A0A517MW23"/>
<evidence type="ECO:0000256" key="2">
    <source>
        <dbReference type="ARBA" id="ARBA00023125"/>
    </source>
</evidence>
<evidence type="ECO:0000259" key="4">
    <source>
        <dbReference type="PROSITE" id="PS50949"/>
    </source>
</evidence>
<dbReference type="Gene3D" id="3.40.50.2300">
    <property type="match status" value="2"/>
</dbReference>
<dbReference type="Gene3D" id="1.10.10.10">
    <property type="entry name" value="Winged helix-like DNA-binding domain superfamily/Winged helix DNA-binding domain"/>
    <property type="match status" value="1"/>
</dbReference>
<dbReference type="RefSeq" id="WP_218932510.1">
    <property type="nucleotide sequence ID" value="NZ_CP036263.1"/>
</dbReference>
<dbReference type="InterPro" id="IPR036390">
    <property type="entry name" value="WH_DNA-bd_sf"/>
</dbReference>